<dbReference type="InterPro" id="IPR036021">
    <property type="entry name" value="Tungsten_al_ferr_oxy-like_C"/>
</dbReference>
<dbReference type="EMBL" id="JBHSXM010000001">
    <property type="protein sequence ID" value="MFC6837708.1"/>
    <property type="molecule type" value="Genomic_DNA"/>
</dbReference>
<dbReference type="GO" id="GO:0046872">
    <property type="term" value="F:metal ion binding"/>
    <property type="evidence" value="ECO:0007669"/>
    <property type="project" value="UniProtKB-KW"/>
</dbReference>
<evidence type="ECO:0000256" key="6">
    <source>
        <dbReference type="ARBA" id="ARBA00023004"/>
    </source>
</evidence>
<dbReference type="GO" id="GO:0016491">
    <property type="term" value="F:oxidoreductase activity"/>
    <property type="evidence" value="ECO:0007669"/>
    <property type="project" value="UniProtKB-KW"/>
</dbReference>
<feature type="domain" description="Aldehyde ferredoxin oxidoreductase N-terminal" evidence="9">
    <location>
        <begin position="5"/>
        <end position="206"/>
    </location>
</feature>
<dbReference type="PANTHER" id="PTHR30038">
    <property type="entry name" value="ALDEHYDE FERREDOXIN OXIDOREDUCTASE"/>
    <property type="match status" value="1"/>
</dbReference>
<dbReference type="AlphaFoldDB" id="A0ABD5UFT0"/>
<evidence type="ECO:0000313" key="10">
    <source>
        <dbReference type="EMBL" id="MFC6837708.1"/>
    </source>
</evidence>
<evidence type="ECO:0000256" key="5">
    <source>
        <dbReference type="ARBA" id="ARBA00023002"/>
    </source>
</evidence>
<keyword evidence="6" id="KW-0408">Iron</keyword>
<comment type="cofactor">
    <cofactor evidence="1">
        <name>[4Fe-4S] cluster</name>
        <dbReference type="ChEBI" id="CHEBI:49883"/>
    </cofactor>
</comment>
<evidence type="ECO:0000256" key="7">
    <source>
        <dbReference type="ARBA" id="ARBA00023014"/>
    </source>
</evidence>
<keyword evidence="7" id="KW-0411">Iron-sulfur</keyword>
<evidence type="ECO:0000259" key="9">
    <source>
        <dbReference type="SMART" id="SM00790"/>
    </source>
</evidence>
<dbReference type="GO" id="GO:0051539">
    <property type="term" value="F:4 iron, 4 sulfur cluster binding"/>
    <property type="evidence" value="ECO:0007669"/>
    <property type="project" value="UniProtKB-KW"/>
</dbReference>
<reference evidence="10 11" key="1">
    <citation type="journal article" date="2019" name="Int. J. Syst. Evol. Microbiol.">
        <title>The Global Catalogue of Microorganisms (GCM) 10K type strain sequencing project: providing services to taxonomists for standard genome sequencing and annotation.</title>
        <authorList>
            <consortium name="The Broad Institute Genomics Platform"/>
            <consortium name="The Broad Institute Genome Sequencing Center for Infectious Disease"/>
            <person name="Wu L."/>
            <person name="Ma J."/>
        </authorList>
    </citation>
    <scope>NUCLEOTIDE SEQUENCE [LARGE SCALE GENOMIC DNA]</scope>
    <source>
        <strain evidence="10 11">PSRA2</strain>
    </source>
</reference>
<dbReference type="InterPro" id="IPR036503">
    <property type="entry name" value="Ald_Fedxn_OxRdtase_N_sf"/>
</dbReference>
<dbReference type="SUPFAM" id="SSF48310">
    <property type="entry name" value="Aldehyde ferredoxin oxidoreductase, C-terminal domains"/>
    <property type="match status" value="1"/>
</dbReference>
<dbReference type="RefSeq" id="WP_304449371.1">
    <property type="nucleotide sequence ID" value="NZ_JARRAH010000001.1"/>
</dbReference>
<keyword evidence="4" id="KW-0479">Metal-binding</keyword>
<evidence type="ECO:0000256" key="3">
    <source>
        <dbReference type="ARBA" id="ARBA00022485"/>
    </source>
</evidence>
<evidence type="ECO:0000256" key="2">
    <source>
        <dbReference type="ARBA" id="ARBA00011032"/>
    </source>
</evidence>
<protein>
    <submittedName>
        <fullName evidence="10">Aldehyde ferredoxin oxidoreductase family protein</fullName>
    </submittedName>
</protein>
<evidence type="ECO:0000256" key="1">
    <source>
        <dbReference type="ARBA" id="ARBA00001966"/>
    </source>
</evidence>
<evidence type="ECO:0000256" key="4">
    <source>
        <dbReference type="ARBA" id="ARBA00022723"/>
    </source>
</evidence>
<dbReference type="InterPro" id="IPR001203">
    <property type="entry name" value="OxRdtase_Ald_Fedxn_C"/>
</dbReference>
<evidence type="ECO:0000256" key="8">
    <source>
        <dbReference type="ARBA" id="ARBA00049934"/>
    </source>
</evidence>
<gene>
    <name evidence="10" type="ORF">ACFQHK_14530</name>
</gene>
<evidence type="ECO:0000313" key="11">
    <source>
        <dbReference type="Proteomes" id="UP001596406"/>
    </source>
</evidence>
<accession>A0ABD5UFT0</accession>
<dbReference type="SMART" id="SM00790">
    <property type="entry name" value="AFOR_N"/>
    <property type="match status" value="1"/>
</dbReference>
<dbReference type="InterPro" id="IPR013984">
    <property type="entry name" value="Ald_Fedxn_OxRdtase_dom2"/>
</dbReference>
<dbReference type="Gene3D" id="1.10.599.10">
    <property type="entry name" value="Aldehyde Ferredoxin Oxidoreductase Protein, subunit A, domain 3"/>
    <property type="match status" value="1"/>
</dbReference>
<dbReference type="InterPro" id="IPR051919">
    <property type="entry name" value="W-dependent_AOR"/>
</dbReference>
<proteinExistence type="inferred from homology"/>
<dbReference type="PANTHER" id="PTHR30038:SF7">
    <property type="entry name" value="TUNGSTEN-CONTAINING GLYCERALDEHYDE-3-PHOSPHATE:FERREDOXIN OXIDOREDUCTASE"/>
    <property type="match status" value="1"/>
</dbReference>
<dbReference type="Gene3D" id="1.10.569.10">
    <property type="entry name" value="Aldehyde Ferredoxin Oxidoreductase Protein, subunit A, domain 2"/>
    <property type="match status" value="1"/>
</dbReference>
<comment type="caution">
    <text evidence="10">The sequence shown here is derived from an EMBL/GenBank/DDBJ whole genome shotgun (WGS) entry which is preliminary data.</text>
</comment>
<comment type="similarity">
    <text evidence="2">Belongs to the AOR/FOR family.</text>
</comment>
<sequence length="553" mass="59114">MLHATGPLLTVDVSRRETTETACDDVLTDYVGGRGVGTKLAHDRVPFDADPFGPENRLVFAAGPLQASRTSFTGRLSCTGLSPLTGGLLSSNAGGFLSRHFLATGHPAVELVGASDDPLVVHVRDDGVAFEAVPDLADAVVSEVSAYVEEHHGLGADQVACVGPAGENRVRFAAIVTTDHRTFGRGGLGAVMGSKNVKALTFDGSVERSLDLPDEAAAVHREAAGSDSVMKRQGTAGLTTYANEVGALPTRYFSERSFEGAAAIGGDAIETKKYKKGTCSSCAFACKLPTRDEETGLETEGPEYETVMAFGANAGVDDLHAVMQSNDLCDEFGLDTISCGDVVAAYLASEDAFGDVDLVHDLVERIAYREGVGDLLAEGIDRAHGDLGVENWTSKGMEFSAHDGRALHGQALAFATSNRGADHLYGSMYAYEYPLVEPEYALDREGFDGKPARLVEKEARNAFLDSGIVCRFSRDVVTDERLEALFDADYEDLLAVGERVVTLERHFNNRRGFDRSDDALPYDLPGFEAALSAYYEARGWNEDGTVPADLIPE</sequence>
<dbReference type="InterPro" id="IPR013985">
    <property type="entry name" value="Ald_Fedxn_OxRdtase_dom3"/>
</dbReference>
<comment type="cofactor">
    <cofactor evidence="8">
        <name>tungstopterin</name>
        <dbReference type="ChEBI" id="CHEBI:30402"/>
    </cofactor>
</comment>
<name>A0ABD5UFT0_9EURY</name>
<dbReference type="InterPro" id="IPR013983">
    <property type="entry name" value="Ald_Fedxn_OxRdtase_N"/>
</dbReference>
<dbReference type="SUPFAM" id="SSF56228">
    <property type="entry name" value="Aldehyde ferredoxin oxidoreductase, N-terminal domain"/>
    <property type="match status" value="1"/>
</dbReference>
<dbReference type="Proteomes" id="UP001596406">
    <property type="component" value="Unassembled WGS sequence"/>
</dbReference>
<dbReference type="Gene3D" id="3.60.9.10">
    <property type="entry name" value="Aldehyde ferredoxin oxidoreductase, N-terminal domain"/>
    <property type="match status" value="1"/>
</dbReference>
<dbReference type="Pfam" id="PF01314">
    <property type="entry name" value="AFOR_C"/>
    <property type="match status" value="1"/>
</dbReference>
<organism evidence="10 11">
    <name type="scientific">Halomarina ordinaria</name>
    <dbReference type="NCBI Taxonomy" id="3033939"/>
    <lineage>
        <taxon>Archaea</taxon>
        <taxon>Methanobacteriati</taxon>
        <taxon>Methanobacteriota</taxon>
        <taxon>Stenosarchaea group</taxon>
        <taxon>Halobacteria</taxon>
        <taxon>Halobacteriales</taxon>
        <taxon>Natronomonadaceae</taxon>
        <taxon>Halomarina</taxon>
    </lineage>
</organism>
<keyword evidence="11" id="KW-1185">Reference proteome</keyword>
<keyword evidence="3" id="KW-0004">4Fe-4S</keyword>
<dbReference type="Pfam" id="PF02730">
    <property type="entry name" value="AFOR_N"/>
    <property type="match status" value="1"/>
</dbReference>
<keyword evidence="5" id="KW-0560">Oxidoreductase</keyword>